<dbReference type="InterPro" id="IPR036249">
    <property type="entry name" value="Thioredoxin-like_sf"/>
</dbReference>
<dbReference type="KEGG" id="fes:HER31_16680"/>
<dbReference type="AlphaFoldDB" id="A0A6H1UKR6"/>
<evidence type="ECO:0008006" key="3">
    <source>
        <dbReference type="Google" id="ProtNLM"/>
    </source>
</evidence>
<sequence>MSATTTGTSKRTLLLLLTLFSLPVLLAALVLNMGWYTGGSTNNGQLLTDISYQQLQQDNPQAQKWQMITFVPSQCDATCEAHLQELGRAHIALGRYQDRVIPIAYSLAPLSLPKPFTTVTTDDVIEQSLASYAVVVVDPMGQWVLGYQADQTREMLIDLRKLLKLSRIG</sequence>
<evidence type="ECO:0000313" key="1">
    <source>
        <dbReference type="EMBL" id="QIZ78392.1"/>
    </source>
</evidence>
<dbReference type="EMBL" id="CP051180">
    <property type="protein sequence ID" value="QIZ78392.1"/>
    <property type="molecule type" value="Genomic_DNA"/>
</dbReference>
<gene>
    <name evidence="1" type="ORF">HER31_16680</name>
</gene>
<name>A0A6H1UKR6_9GAMM</name>
<dbReference type="RefSeq" id="WP_168662314.1">
    <property type="nucleotide sequence ID" value="NZ_CP051180.1"/>
</dbReference>
<keyword evidence="2" id="KW-1185">Reference proteome</keyword>
<organism evidence="1 2">
    <name type="scientific">Ferrimonas lipolytica</name>
    <dbReference type="NCBI Taxonomy" id="2724191"/>
    <lineage>
        <taxon>Bacteria</taxon>
        <taxon>Pseudomonadati</taxon>
        <taxon>Pseudomonadota</taxon>
        <taxon>Gammaproteobacteria</taxon>
        <taxon>Alteromonadales</taxon>
        <taxon>Ferrimonadaceae</taxon>
        <taxon>Ferrimonas</taxon>
    </lineage>
</organism>
<dbReference type="SUPFAM" id="SSF52833">
    <property type="entry name" value="Thioredoxin-like"/>
    <property type="match status" value="1"/>
</dbReference>
<accession>A0A6H1UKR6</accession>
<proteinExistence type="predicted"/>
<protein>
    <recommendedName>
        <fullName evidence="3">Cytochrome oxidase Cu insertion factor, SCO1/SenC/PrrC family</fullName>
    </recommendedName>
</protein>
<evidence type="ECO:0000313" key="2">
    <source>
        <dbReference type="Proteomes" id="UP000501602"/>
    </source>
</evidence>
<dbReference type="Proteomes" id="UP000501602">
    <property type="component" value="Chromosome"/>
</dbReference>
<reference evidence="1 2" key="1">
    <citation type="submission" date="2020-04" db="EMBL/GenBank/DDBJ databases">
        <title>Ferrimonas sp. S7 isolated from sea water.</title>
        <authorList>
            <person name="Bae S.S."/>
            <person name="Baek K."/>
        </authorList>
    </citation>
    <scope>NUCLEOTIDE SEQUENCE [LARGE SCALE GENOMIC DNA]</scope>
    <source>
        <strain evidence="1 2">S7</strain>
    </source>
</reference>